<dbReference type="Proteomes" id="UP001060215">
    <property type="component" value="Chromosome 12"/>
</dbReference>
<keyword evidence="2" id="KW-1185">Reference proteome</keyword>
<dbReference type="EMBL" id="CM045769">
    <property type="protein sequence ID" value="KAI7993468.1"/>
    <property type="molecule type" value="Genomic_DNA"/>
</dbReference>
<organism evidence="1 2">
    <name type="scientific">Camellia lanceoleosa</name>
    <dbReference type="NCBI Taxonomy" id="1840588"/>
    <lineage>
        <taxon>Eukaryota</taxon>
        <taxon>Viridiplantae</taxon>
        <taxon>Streptophyta</taxon>
        <taxon>Embryophyta</taxon>
        <taxon>Tracheophyta</taxon>
        <taxon>Spermatophyta</taxon>
        <taxon>Magnoliopsida</taxon>
        <taxon>eudicotyledons</taxon>
        <taxon>Gunneridae</taxon>
        <taxon>Pentapetalae</taxon>
        <taxon>asterids</taxon>
        <taxon>Ericales</taxon>
        <taxon>Theaceae</taxon>
        <taxon>Camellia</taxon>
    </lineage>
</organism>
<accession>A0ACC0FYM6</accession>
<protein>
    <submittedName>
        <fullName evidence="1">Uncharacterized protein</fullName>
    </submittedName>
</protein>
<comment type="caution">
    <text evidence="1">The sequence shown here is derived from an EMBL/GenBank/DDBJ whole genome shotgun (WGS) entry which is preliminary data.</text>
</comment>
<proteinExistence type="predicted"/>
<sequence>MNHLQETAVNHVKSAGLLGDGFGSTPEMCKKNLIWVVTKMQQGHFEDPTLKFQIPLQIAAEREIARSLIGDPNFSWAVSLKEFAEDFLCCGCVPSFLSFPIQYAFISKSSSSTTVGFSIL</sequence>
<evidence type="ECO:0000313" key="1">
    <source>
        <dbReference type="EMBL" id="KAI7993468.1"/>
    </source>
</evidence>
<reference evidence="1 2" key="1">
    <citation type="journal article" date="2022" name="Plant J.">
        <title>Chromosome-level genome of Camellia lanceoleosa provides a valuable resource for understanding genome evolution and self-incompatibility.</title>
        <authorList>
            <person name="Gong W."/>
            <person name="Xiao S."/>
            <person name="Wang L."/>
            <person name="Liao Z."/>
            <person name="Chang Y."/>
            <person name="Mo W."/>
            <person name="Hu G."/>
            <person name="Li W."/>
            <person name="Zhao G."/>
            <person name="Zhu H."/>
            <person name="Hu X."/>
            <person name="Ji K."/>
            <person name="Xiang X."/>
            <person name="Song Q."/>
            <person name="Yuan D."/>
            <person name="Jin S."/>
            <person name="Zhang L."/>
        </authorList>
    </citation>
    <scope>NUCLEOTIDE SEQUENCE [LARGE SCALE GENOMIC DNA]</scope>
    <source>
        <strain evidence="1">SQ_2022a</strain>
    </source>
</reference>
<gene>
    <name evidence="1" type="ORF">LOK49_LG11G00024</name>
</gene>
<evidence type="ECO:0000313" key="2">
    <source>
        <dbReference type="Proteomes" id="UP001060215"/>
    </source>
</evidence>
<feature type="non-terminal residue" evidence="1">
    <location>
        <position position="120"/>
    </location>
</feature>
<name>A0ACC0FYM6_9ERIC</name>